<feature type="signal peptide" evidence="11">
    <location>
        <begin position="1"/>
        <end position="21"/>
    </location>
</feature>
<reference evidence="13" key="1">
    <citation type="submission" date="2023-06" db="EMBL/GenBank/DDBJ databases">
        <title>Genome-scale phylogeny and comparative genomics of the fungal order Sordariales.</title>
        <authorList>
            <consortium name="Lawrence Berkeley National Laboratory"/>
            <person name="Hensen N."/>
            <person name="Bonometti L."/>
            <person name="Westerberg I."/>
            <person name="Brannstrom I.O."/>
            <person name="Guillou S."/>
            <person name="Cros-Aarteil S."/>
            <person name="Calhoun S."/>
            <person name="Haridas S."/>
            <person name="Kuo A."/>
            <person name="Mondo S."/>
            <person name="Pangilinan J."/>
            <person name="Riley R."/>
            <person name="LaButti K."/>
            <person name="Andreopoulos B."/>
            <person name="Lipzen A."/>
            <person name="Chen C."/>
            <person name="Yanf M."/>
            <person name="Daum C."/>
            <person name="Ng V."/>
            <person name="Clum A."/>
            <person name="Steindorff A."/>
            <person name="Ohm R."/>
            <person name="Martin F."/>
            <person name="Silar P."/>
            <person name="Natvig D."/>
            <person name="Lalanne C."/>
            <person name="Gautier V."/>
            <person name="Ament-velasquez S.L."/>
            <person name="Kruys A."/>
            <person name="Hutchinson M.I."/>
            <person name="Powell A.J."/>
            <person name="Barry K."/>
            <person name="Miller A.N."/>
            <person name="Grigoriev I.V."/>
            <person name="Debuchy R."/>
            <person name="Gladieux P."/>
            <person name="Thoren M.H."/>
            <person name="Johannesson H."/>
        </authorList>
    </citation>
    <scope>NUCLEOTIDE SEQUENCE</scope>
    <source>
        <strain evidence="13">SMH3187-1</strain>
    </source>
</reference>
<dbReference type="AlphaFoldDB" id="A0AA40EQ74"/>
<dbReference type="InterPro" id="IPR008754">
    <property type="entry name" value="Peptidase_M43"/>
</dbReference>
<dbReference type="Proteomes" id="UP001172155">
    <property type="component" value="Unassembled WGS sequence"/>
</dbReference>
<feature type="chain" id="PRO_5041405247" description="Peptidase M43 pregnancy-associated plasma-A domain-containing protein" evidence="11">
    <location>
        <begin position="22"/>
        <end position="758"/>
    </location>
</feature>
<evidence type="ECO:0000256" key="4">
    <source>
        <dbReference type="ARBA" id="ARBA00022723"/>
    </source>
</evidence>
<organism evidence="13 14">
    <name type="scientific">Schizothecium vesticola</name>
    <dbReference type="NCBI Taxonomy" id="314040"/>
    <lineage>
        <taxon>Eukaryota</taxon>
        <taxon>Fungi</taxon>
        <taxon>Dikarya</taxon>
        <taxon>Ascomycota</taxon>
        <taxon>Pezizomycotina</taxon>
        <taxon>Sordariomycetes</taxon>
        <taxon>Sordariomycetidae</taxon>
        <taxon>Sordariales</taxon>
        <taxon>Schizotheciaceae</taxon>
        <taxon>Schizothecium</taxon>
    </lineage>
</organism>
<evidence type="ECO:0000256" key="10">
    <source>
        <dbReference type="SAM" id="MobiDB-lite"/>
    </source>
</evidence>
<evidence type="ECO:0000256" key="6">
    <source>
        <dbReference type="ARBA" id="ARBA00022801"/>
    </source>
</evidence>
<dbReference type="GO" id="GO:0008237">
    <property type="term" value="F:metallopeptidase activity"/>
    <property type="evidence" value="ECO:0007669"/>
    <property type="project" value="UniProtKB-KW"/>
</dbReference>
<comment type="similarity">
    <text evidence="2">Belongs to the peptidase M43B family.</text>
</comment>
<dbReference type="PANTHER" id="PTHR47466:SF1">
    <property type="entry name" value="METALLOPROTEASE MEP1 (AFU_ORTHOLOGUE AFUA_1G07730)-RELATED"/>
    <property type="match status" value="1"/>
</dbReference>
<evidence type="ECO:0000256" key="5">
    <source>
        <dbReference type="ARBA" id="ARBA00022729"/>
    </source>
</evidence>
<evidence type="ECO:0000313" key="13">
    <source>
        <dbReference type="EMBL" id="KAK0743456.1"/>
    </source>
</evidence>
<keyword evidence="9" id="KW-1015">Disulfide bond</keyword>
<comment type="function">
    <text evidence="1">Secreted metalloproteinase that allows assimilation of proteinaceous substrates.</text>
</comment>
<accession>A0AA40EQ74</accession>
<protein>
    <recommendedName>
        <fullName evidence="12">Peptidase M43 pregnancy-associated plasma-A domain-containing protein</fullName>
    </recommendedName>
</protein>
<dbReference type="SUPFAM" id="SSF55486">
    <property type="entry name" value="Metalloproteases ('zincins'), catalytic domain"/>
    <property type="match status" value="1"/>
</dbReference>
<feature type="region of interest" description="Disordered" evidence="10">
    <location>
        <begin position="623"/>
        <end position="651"/>
    </location>
</feature>
<evidence type="ECO:0000256" key="9">
    <source>
        <dbReference type="ARBA" id="ARBA00023157"/>
    </source>
</evidence>
<dbReference type="Pfam" id="PF05572">
    <property type="entry name" value="Peptidase_M43"/>
    <property type="match status" value="1"/>
</dbReference>
<evidence type="ECO:0000256" key="11">
    <source>
        <dbReference type="SAM" id="SignalP"/>
    </source>
</evidence>
<keyword evidence="8" id="KW-0482">Metalloprotease</keyword>
<evidence type="ECO:0000259" key="12">
    <source>
        <dbReference type="Pfam" id="PF05572"/>
    </source>
</evidence>
<evidence type="ECO:0000256" key="7">
    <source>
        <dbReference type="ARBA" id="ARBA00022833"/>
    </source>
</evidence>
<keyword evidence="7" id="KW-0862">Zinc</keyword>
<dbReference type="GO" id="GO:0006508">
    <property type="term" value="P:proteolysis"/>
    <property type="evidence" value="ECO:0007669"/>
    <property type="project" value="UniProtKB-KW"/>
</dbReference>
<dbReference type="GO" id="GO:0046872">
    <property type="term" value="F:metal ion binding"/>
    <property type="evidence" value="ECO:0007669"/>
    <property type="project" value="UniProtKB-KW"/>
</dbReference>
<proteinExistence type="inferred from homology"/>
<feature type="compositionally biased region" description="Pro residues" evidence="10">
    <location>
        <begin position="624"/>
        <end position="647"/>
    </location>
</feature>
<gene>
    <name evidence="13" type="ORF">B0T18DRAFT_468778</name>
</gene>
<evidence type="ECO:0000313" key="14">
    <source>
        <dbReference type="Proteomes" id="UP001172155"/>
    </source>
</evidence>
<dbReference type="EMBL" id="JAUKUD010000005">
    <property type="protein sequence ID" value="KAK0743456.1"/>
    <property type="molecule type" value="Genomic_DNA"/>
</dbReference>
<dbReference type="PANTHER" id="PTHR47466">
    <property type="match status" value="1"/>
</dbReference>
<keyword evidence="5 11" id="KW-0732">Signal</keyword>
<keyword evidence="3" id="KW-0645">Protease</keyword>
<name>A0AA40EQ74_9PEZI</name>
<evidence type="ECO:0000256" key="1">
    <source>
        <dbReference type="ARBA" id="ARBA00003174"/>
    </source>
</evidence>
<dbReference type="Gene3D" id="3.40.390.10">
    <property type="entry name" value="Collagenase (Catalytic Domain)"/>
    <property type="match status" value="1"/>
</dbReference>
<feature type="domain" description="Peptidase M43 pregnancy-associated plasma-A" evidence="12">
    <location>
        <begin position="343"/>
        <end position="429"/>
    </location>
</feature>
<keyword evidence="14" id="KW-1185">Reference proteome</keyword>
<dbReference type="InterPro" id="IPR024079">
    <property type="entry name" value="MetalloPept_cat_dom_sf"/>
</dbReference>
<evidence type="ECO:0000256" key="2">
    <source>
        <dbReference type="ARBA" id="ARBA00008721"/>
    </source>
</evidence>
<comment type="caution">
    <text evidence="13">The sequence shown here is derived from an EMBL/GenBank/DDBJ whole genome shotgun (WGS) entry which is preliminary data.</text>
</comment>
<sequence length="758" mass="82765">MRLPTNAFIWQALMGLALSAAAPPPPQTDVCPVLPVPPLEAPCGVYTYRYCDTPNKDCKACGGQQTEYGLTVPYTGYPLALKPYLVDVGDYLFYHMLQVEYLVEFSKNPMPYQKKVDLPYCGLDNSKAFAKRGLKWPKIAVGGTAKDWGKKIGDAIAAISPDVPWVDNDPPEKPTFKIPKIKPPAIPRPVCIPTSIKVPVHFTIFATNYTTASHVDAVALEAQIDVINKAFAPLGISFYMASLSSHVGTEWNRFTKNQNGGPREYYDYAESVKARNRYGGNDEVNVWIVESIGEPDCETGSNVAGYCSLARFLTNANRGVDGCAITIDSLPGVAWRSRYPGDGAVLTHELGHWFDLPHVFSDEPGCPSSGDSDGVPDTYQFSNDRYHIFDGQQARCCRPSNSESKYDPCYTKNLVNVTNYMSYSGQAGQWNPEDDPGTQPWTAGQRAKMFSSFFTLRRPPPPTVGDTNQFYADCENGNYPIWKDQSPSETRQLFRRAGSYYRPHVDNAPVTTRDLHGDNLFAAGPYLLEHLQAVCSKPPTSDDADKVIDAISGEVITCSAVDGTCQPPRSGARCPDGSKPPCQLGKYCADGSLPNPTCPTVYPCTDGTMPPCPDVGGINICPGQNPPGNPSPSKPPPSENPPRPGGPGYPDYGPAPSTCPVGCNPHSNRCDAATAPTCIYPDPRVSKPRAACACRPGYKASRYGDADRTKQWRLPIPGQEHRVWVAEGVVCDKECVHILTLYHSLYITPNAKHPPKEM</sequence>
<evidence type="ECO:0000256" key="3">
    <source>
        <dbReference type="ARBA" id="ARBA00022670"/>
    </source>
</evidence>
<evidence type="ECO:0000256" key="8">
    <source>
        <dbReference type="ARBA" id="ARBA00023049"/>
    </source>
</evidence>
<keyword evidence="4" id="KW-0479">Metal-binding</keyword>
<keyword evidence="6" id="KW-0378">Hydrolase</keyword>